<dbReference type="STRING" id="104102.AtDm6_2668"/>
<accession>A0A094YKP0</accession>
<dbReference type="GeneID" id="89479949"/>
<feature type="region of interest" description="Disordered" evidence="1">
    <location>
        <begin position="117"/>
        <end position="153"/>
    </location>
</feature>
<evidence type="ECO:0000313" key="2">
    <source>
        <dbReference type="EMBL" id="KGB21902.1"/>
    </source>
</evidence>
<gene>
    <name evidence="2" type="ORF">AtDm6_2668</name>
</gene>
<keyword evidence="3" id="KW-1185">Reference proteome</keyword>
<name>A0A094YKP0_9PROT</name>
<dbReference type="PATRIC" id="fig|104102.7.peg.2633"/>
<evidence type="ECO:0000256" key="1">
    <source>
        <dbReference type="SAM" id="MobiDB-lite"/>
    </source>
</evidence>
<evidence type="ECO:0000313" key="3">
    <source>
        <dbReference type="Proteomes" id="UP000029448"/>
    </source>
</evidence>
<protein>
    <submittedName>
        <fullName evidence="2">Uncharacterized protein</fullName>
    </submittedName>
</protein>
<comment type="caution">
    <text evidence="2">The sequence shown here is derived from an EMBL/GenBank/DDBJ whole genome shotgun (WGS) entry which is preliminary data.</text>
</comment>
<dbReference type="Proteomes" id="UP000029448">
    <property type="component" value="Unassembled WGS sequence"/>
</dbReference>
<dbReference type="AlphaFoldDB" id="A0A094YKP0"/>
<dbReference type="EMBL" id="JOKM01000093">
    <property type="protein sequence ID" value="KGB21902.1"/>
    <property type="molecule type" value="Genomic_DNA"/>
</dbReference>
<dbReference type="RefSeq" id="WP_035381424.1">
    <property type="nucleotide sequence ID" value="NZ_JAUYUW010000001.1"/>
</dbReference>
<sequence length="153" mass="15561">MKFFPLIETAAGSGKFLLASAAVEAASTSAALALIAPSVGAGLRYGAWLNREVRGLPSFVPAPAEETGKSYKVLAEIGGADQPFVLTGSVQTSLPFDASLMCLAMQQGANFRYGLMPADEQPVAAPESPSTPSSSTPSESTSATEGSDTLASS</sequence>
<feature type="compositionally biased region" description="Low complexity" evidence="1">
    <location>
        <begin position="124"/>
        <end position="145"/>
    </location>
</feature>
<reference evidence="2 3" key="1">
    <citation type="submission" date="2014-06" db="EMBL/GenBank/DDBJ databases">
        <title>Functional and comparative genomic analyses of the Drosophila gut microbiota identify candidate symbiosis factors.</title>
        <authorList>
            <person name="Newell P.D."/>
            <person name="Chaston J.M."/>
            <person name="Douglas A.E."/>
        </authorList>
    </citation>
    <scope>NUCLEOTIDE SEQUENCE [LARGE SCALE GENOMIC DNA]</scope>
    <source>
        <strain evidence="2 3">DmCS_006</strain>
    </source>
</reference>
<organism evidence="2 3">
    <name type="scientific">Acetobacter tropicalis</name>
    <dbReference type="NCBI Taxonomy" id="104102"/>
    <lineage>
        <taxon>Bacteria</taxon>
        <taxon>Pseudomonadati</taxon>
        <taxon>Pseudomonadota</taxon>
        <taxon>Alphaproteobacteria</taxon>
        <taxon>Acetobacterales</taxon>
        <taxon>Acetobacteraceae</taxon>
        <taxon>Acetobacter</taxon>
    </lineage>
</organism>
<proteinExistence type="predicted"/>